<proteinExistence type="predicted"/>
<accession>A0A9W9SJ08</accession>
<evidence type="ECO:0000256" key="2">
    <source>
        <dbReference type="ARBA" id="ARBA00023015"/>
    </source>
</evidence>
<feature type="domain" description="Xylanolytic transcriptional activator regulatory" evidence="5">
    <location>
        <begin position="150"/>
        <end position="215"/>
    </location>
</feature>
<dbReference type="GO" id="GO:0003677">
    <property type="term" value="F:DNA binding"/>
    <property type="evidence" value="ECO:0007669"/>
    <property type="project" value="InterPro"/>
</dbReference>
<keyword evidence="7" id="KW-1185">Reference proteome</keyword>
<dbReference type="InterPro" id="IPR007219">
    <property type="entry name" value="XnlR_reg_dom"/>
</dbReference>
<name>A0A9W9SJ08_9EURO</name>
<evidence type="ECO:0000313" key="6">
    <source>
        <dbReference type="EMBL" id="KAJ5377188.1"/>
    </source>
</evidence>
<dbReference type="Proteomes" id="UP001147782">
    <property type="component" value="Unassembled WGS sequence"/>
</dbReference>
<dbReference type="Pfam" id="PF04082">
    <property type="entry name" value="Fungal_trans"/>
    <property type="match status" value="1"/>
</dbReference>
<dbReference type="RefSeq" id="XP_056556051.1">
    <property type="nucleotide sequence ID" value="XM_056697526.1"/>
</dbReference>
<evidence type="ECO:0000259" key="5">
    <source>
        <dbReference type="SMART" id="SM00906"/>
    </source>
</evidence>
<dbReference type="GO" id="GO:0008270">
    <property type="term" value="F:zinc ion binding"/>
    <property type="evidence" value="ECO:0007669"/>
    <property type="project" value="InterPro"/>
</dbReference>
<reference evidence="6" key="1">
    <citation type="submission" date="2022-11" db="EMBL/GenBank/DDBJ databases">
        <authorList>
            <person name="Petersen C."/>
        </authorList>
    </citation>
    <scope>NUCLEOTIDE SEQUENCE</scope>
    <source>
        <strain evidence="6">IBT 29864</strain>
    </source>
</reference>
<evidence type="ECO:0000256" key="4">
    <source>
        <dbReference type="ARBA" id="ARBA00023242"/>
    </source>
</evidence>
<sequence>MRNLSDLCATIPSQAITQELVELYFSEANWYFAILEKHYFEKLYSSWCAISYHSTENGHLEGWSRDLLYFPALLFQVLAVALQFAPPGMPCVQALGVDNFTQRDRLSSDFSSRGMDIASVVGRHDPAITAIQNDLMRALWLKNSSRGREAWQVLGGAIRIAQDLGLHKQAKVIQKPQSPLEETLDLLCHMAFTLGRPRAINNSDCTIMPPLDRDIPADPATTIPTASFLHEPPSSFTPHLFQYAICQQAHEVMSLGAHRSHIEDYSWVKTMHDRILSLLNNLPPVHRPVNPDTSWDSTYVHIPKQRQQIATAAHSFLMALHRPHSKTHAASRDAAIEAALSVLDAQERLFDLMATRYSNIYALSVYTVEASIFLSVAVLEFPPSDLAILYRIDRAVEKARLRLESVKERVSLASSALQILNRCYLKTNAVSQPQFHAPDFTVHQPSQLVESAASGEIGIEYASEPALSTPAHFHVPSTMPDFEPSQVETAVMFDDFTVSNFDIESWVQQMGQMNGPGWV</sequence>
<dbReference type="OrthoDB" id="5344325at2759"/>
<keyword evidence="2" id="KW-0805">Transcription regulation</keyword>
<dbReference type="EMBL" id="JAPZBS010000004">
    <property type="protein sequence ID" value="KAJ5377188.1"/>
    <property type="molecule type" value="Genomic_DNA"/>
</dbReference>
<comment type="subcellular location">
    <subcellularLocation>
        <location evidence="1">Nucleus</location>
    </subcellularLocation>
</comment>
<dbReference type="PANTHER" id="PTHR31001:SF87">
    <property type="entry name" value="COL-21"/>
    <property type="match status" value="1"/>
</dbReference>
<reference evidence="6" key="2">
    <citation type="journal article" date="2023" name="IMA Fungus">
        <title>Comparative genomic study of the Penicillium genus elucidates a diverse pangenome and 15 lateral gene transfer events.</title>
        <authorList>
            <person name="Petersen C."/>
            <person name="Sorensen T."/>
            <person name="Nielsen M.R."/>
            <person name="Sondergaard T.E."/>
            <person name="Sorensen J.L."/>
            <person name="Fitzpatrick D.A."/>
            <person name="Frisvad J.C."/>
            <person name="Nielsen K.L."/>
        </authorList>
    </citation>
    <scope>NUCLEOTIDE SEQUENCE</scope>
    <source>
        <strain evidence="6">IBT 29864</strain>
    </source>
</reference>
<evidence type="ECO:0000256" key="3">
    <source>
        <dbReference type="ARBA" id="ARBA00023163"/>
    </source>
</evidence>
<dbReference type="CDD" id="cd12148">
    <property type="entry name" value="fungal_TF_MHR"/>
    <property type="match status" value="1"/>
</dbReference>
<dbReference type="AlphaFoldDB" id="A0A9W9SJ08"/>
<dbReference type="GO" id="GO:0005634">
    <property type="term" value="C:nucleus"/>
    <property type="evidence" value="ECO:0007669"/>
    <property type="project" value="UniProtKB-SubCell"/>
</dbReference>
<keyword evidence="3" id="KW-0804">Transcription</keyword>
<dbReference type="GeneID" id="81436705"/>
<comment type="caution">
    <text evidence="6">The sequence shown here is derived from an EMBL/GenBank/DDBJ whole genome shotgun (WGS) entry which is preliminary data.</text>
</comment>
<dbReference type="SMART" id="SM00906">
    <property type="entry name" value="Fungal_trans"/>
    <property type="match status" value="1"/>
</dbReference>
<protein>
    <recommendedName>
        <fullName evidence="5">Xylanolytic transcriptional activator regulatory domain-containing protein</fullName>
    </recommendedName>
</protein>
<dbReference type="InterPro" id="IPR050613">
    <property type="entry name" value="Sec_Metabolite_Reg"/>
</dbReference>
<dbReference type="PANTHER" id="PTHR31001">
    <property type="entry name" value="UNCHARACTERIZED TRANSCRIPTIONAL REGULATORY PROTEIN"/>
    <property type="match status" value="1"/>
</dbReference>
<evidence type="ECO:0000313" key="7">
    <source>
        <dbReference type="Proteomes" id="UP001147782"/>
    </source>
</evidence>
<keyword evidence="4" id="KW-0539">Nucleus</keyword>
<organism evidence="6 7">
    <name type="scientific">Penicillium cataractarum</name>
    <dbReference type="NCBI Taxonomy" id="2100454"/>
    <lineage>
        <taxon>Eukaryota</taxon>
        <taxon>Fungi</taxon>
        <taxon>Dikarya</taxon>
        <taxon>Ascomycota</taxon>
        <taxon>Pezizomycotina</taxon>
        <taxon>Eurotiomycetes</taxon>
        <taxon>Eurotiomycetidae</taxon>
        <taxon>Eurotiales</taxon>
        <taxon>Aspergillaceae</taxon>
        <taxon>Penicillium</taxon>
    </lineage>
</organism>
<dbReference type="GO" id="GO:0006351">
    <property type="term" value="P:DNA-templated transcription"/>
    <property type="evidence" value="ECO:0007669"/>
    <property type="project" value="InterPro"/>
</dbReference>
<gene>
    <name evidence="6" type="ORF">N7496_004597</name>
</gene>
<evidence type="ECO:0000256" key="1">
    <source>
        <dbReference type="ARBA" id="ARBA00004123"/>
    </source>
</evidence>